<keyword evidence="2" id="KW-1185">Reference proteome</keyword>
<organism evidence="1 2">
    <name type="scientific">Pseudomonas gessardii</name>
    <dbReference type="NCBI Taxonomy" id="78544"/>
    <lineage>
        <taxon>Bacteria</taxon>
        <taxon>Pseudomonadati</taxon>
        <taxon>Pseudomonadota</taxon>
        <taxon>Gammaproteobacteria</taxon>
        <taxon>Pseudomonadales</taxon>
        <taxon>Pseudomonadaceae</taxon>
        <taxon>Pseudomonas</taxon>
    </lineage>
</organism>
<gene>
    <name evidence="1" type="ORF">GIW56_18325</name>
</gene>
<accession>A0ABS9F8X0</accession>
<name>A0ABS9F8X0_9PSED</name>
<dbReference type="EMBL" id="WKED01000035">
    <property type="protein sequence ID" value="MCF5108805.1"/>
    <property type="molecule type" value="Genomic_DNA"/>
</dbReference>
<protein>
    <submittedName>
        <fullName evidence="1">Uncharacterized protein</fullName>
    </submittedName>
</protein>
<reference evidence="1 2" key="1">
    <citation type="submission" date="2019-11" db="EMBL/GenBank/DDBJ databases">
        <title>Epiphytic Pseudomonas syringae from cherry orchards.</title>
        <authorList>
            <person name="Hulin M.T."/>
        </authorList>
    </citation>
    <scope>NUCLEOTIDE SEQUENCE [LARGE SCALE GENOMIC DNA]</scope>
    <source>
        <strain evidence="1 2">PA-6-5B</strain>
    </source>
</reference>
<sequence>MGKPLIIAGPQASGKTRNSKAFLHAFGGKRVVDNWDGRSPLRDGDLVLTNVENFSLPVGFQVISVSEALQRLREAK</sequence>
<proteinExistence type="predicted"/>
<comment type="caution">
    <text evidence="1">The sequence shown here is derived from an EMBL/GenBank/DDBJ whole genome shotgun (WGS) entry which is preliminary data.</text>
</comment>
<evidence type="ECO:0000313" key="1">
    <source>
        <dbReference type="EMBL" id="MCF5108805.1"/>
    </source>
</evidence>
<evidence type="ECO:0000313" key="2">
    <source>
        <dbReference type="Proteomes" id="UP000814003"/>
    </source>
</evidence>
<dbReference type="RefSeq" id="WP_069552414.1">
    <property type="nucleotide sequence ID" value="NZ_WKED01000035.1"/>
</dbReference>
<dbReference type="Proteomes" id="UP000814003">
    <property type="component" value="Unassembled WGS sequence"/>
</dbReference>